<protein>
    <submittedName>
        <fullName evidence="1">DUF309 domain-containing protein</fullName>
    </submittedName>
</protein>
<keyword evidence="2" id="KW-1185">Reference proteome</keyword>
<dbReference type="PANTHER" id="PTHR34796:SF1">
    <property type="entry name" value="EXPRESSED PROTEIN"/>
    <property type="match status" value="1"/>
</dbReference>
<sequence>MEPYSPLYVSFFYLFNVEQDYYKCHDVLEELWLEEGREAYYQGLLQVAVGLYHLQNGNRNGAVKLLTSALVKLEPYPADKWMGLDLARLKQDVQQYLIRLKQEPDLTESLSPIVMKLTDPKLQAKVEELENG</sequence>
<accession>A0A7W1XS37</accession>
<dbReference type="Proteomes" id="UP000538292">
    <property type="component" value="Unassembled WGS sequence"/>
</dbReference>
<dbReference type="AlphaFoldDB" id="A0A7W1XS37"/>
<reference evidence="1 2" key="1">
    <citation type="submission" date="2020-07" db="EMBL/GenBank/DDBJ databases">
        <title>Thermoactinomyces phylogeny.</title>
        <authorList>
            <person name="Dunlap C."/>
        </authorList>
    </citation>
    <scope>NUCLEOTIDE SEQUENCE [LARGE SCALE GENOMIC DNA]</scope>
    <source>
        <strain evidence="1 2">AMNI-1</strain>
    </source>
</reference>
<dbReference type="PANTHER" id="PTHR34796">
    <property type="entry name" value="EXPRESSED PROTEIN"/>
    <property type="match status" value="1"/>
</dbReference>
<gene>
    <name evidence="1" type="ORF">H2C83_08045</name>
</gene>
<proteinExistence type="predicted"/>
<name>A0A7W1XS37_9BACL</name>
<comment type="caution">
    <text evidence="1">The sequence shown here is derived from an EMBL/GenBank/DDBJ whole genome shotgun (WGS) entry which is preliminary data.</text>
</comment>
<dbReference type="EMBL" id="JACEOL010000027">
    <property type="protein sequence ID" value="MBA4602268.1"/>
    <property type="molecule type" value="Genomic_DNA"/>
</dbReference>
<organism evidence="1 2">
    <name type="scientific">Thermoactinomyces mirandus</name>
    <dbReference type="NCBI Taxonomy" id="2756294"/>
    <lineage>
        <taxon>Bacteria</taxon>
        <taxon>Bacillati</taxon>
        <taxon>Bacillota</taxon>
        <taxon>Bacilli</taxon>
        <taxon>Bacillales</taxon>
        <taxon>Thermoactinomycetaceae</taxon>
        <taxon>Thermoactinomyces</taxon>
    </lineage>
</organism>
<dbReference type="Pfam" id="PF03745">
    <property type="entry name" value="DUF309"/>
    <property type="match status" value="1"/>
</dbReference>
<evidence type="ECO:0000313" key="2">
    <source>
        <dbReference type="Proteomes" id="UP000538292"/>
    </source>
</evidence>
<dbReference type="InterPro" id="IPR023203">
    <property type="entry name" value="TTHA0068_sf"/>
</dbReference>
<evidence type="ECO:0000313" key="1">
    <source>
        <dbReference type="EMBL" id="MBA4602268.1"/>
    </source>
</evidence>
<dbReference type="SUPFAM" id="SSF140663">
    <property type="entry name" value="TTHA0068-like"/>
    <property type="match status" value="1"/>
</dbReference>
<dbReference type="Gene3D" id="1.10.3450.10">
    <property type="entry name" value="TTHA0068-like"/>
    <property type="match status" value="1"/>
</dbReference>
<dbReference type="RefSeq" id="WP_181739623.1">
    <property type="nucleotide sequence ID" value="NZ_JACEOL010000027.1"/>
</dbReference>
<dbReference type="InterPro" id="IPR005500">
    <property type="entry name" value="DUF309"/>
</dbReference>